<dbReference type="Gene3D" id="2.60.450.10">
    <property type="entry name" value="Lipopolysaccharide (LPS) transport protein A like domain"/>
    <property type="match status" value="1"/>
</dbReference>
<evidence type="ECO:0000313" key="2">
    <source>
        <dbReference type="Proteomes" id="UP000237718"/>
    </source>
</evidence>
<accession>A0A2T1ALK6</accession>
<sequence>MVDRYSRIVAYLKVALPLAALALLSTLFLISRRIETDSAIPFAEVDLESRLRGQQVTAPFFTGTTKTGHEVTIAATKALPGGEGNTASASDLEAEIRTSDGRSILMLSDAGSVRPDKNTAVLTGNVRIITADGTRVETETLNALLDGLEITSPGTVTATGPLGDFEAGTMRIFTNSQNGPVHIEFTDGVKLVYDPAKVER</sequence>
<proteinExistence type="predicted"/>
<comment type="caution">
    <text evidence="1">The sequence shown here is derived from an EMBL/GenBank/DDBJ whole genome shotgun (WGS) entry which is preliminary data.</text>
</comment>
<reference evidence="1 2" key="1">
    <citation type="submission" date="2018-03" db="EMBL/GenBank/DDBJ databases">
        <title>Genomic Encyclopedia of Archaeal and Bacterial Type Strains, Phase II (KMG-II): from individual species to whole genera.</title>
        <authorList>
            <person name="Goeker M."/>
        </authorList>
    </citation>
    <scope>NUCLEOTIDE SEQUENCE [LARGE SCALE GENOMIC DNA]</scope>
    <source>
        <strain evidence="1 2">DSM 25328</strain>
    </source>
</reference>
<organism evidence="1 2">
    <name type="scientific">Tritonibacter scottomollicae</name>
    <name type="common">Epibacterium scottomollicae</name>
    <dbReference type="NCBI Taxonomy" id="483013"/>
    <lineage>
        <taxon>Bacteria</taxon>
        <taxon>Pseudomonadati</taxon>
        <taxon>Pseudomonadota</taxon>
        <taxon>Alphaproteobacteria</taxon>
        <taxon>Rhodobacterales</taxon>
        <taxon>Paracoccaceae</taxon>
        <taxon>Tritonibacter</taxon>
    </lineage>
</organism>
<gene>
    <name evidence="1" type="ORF">CLV89_102239</name>
</gene>
<dbReference type="Proteomes" id="UP000237718">
    <property type="component" value="Unassembled WGS sequence"/>
</dbReference>
<name>A0A2T1ALK6_TRISK</name>
<dbReference type="EMBL" id="PVUF01000002">
    <property type="protein sequence ID" value="PRZ49495.1"/>
    <property type="molecule type" value="Genomic_DNA"/>
</dbReference>
<dbReference type="AlphaFoldDB" id="A0A2T1ALK6"/>
<dbReference type="InterPro" id="IPR010664">
    <property type="entry name" value="LipoPS_assembly_LptC-rel"/>
</dbReference>
<evidence type="ECO:0000313" key="1">
    <source>
        <dbReference type="EMBL" id="PRZ49495.1"/>
    </source>
</evidence>
<dbReference type="Pfam" id="PF06835">
    <property type="entry name" value="LptC"/>
    <property type="match status" value="1"/>
</dbReference>
<protein>
    <submittedName>
        <fullName evidence="1">Lipopolysaccharide export system protein LptC</fullName>
    </submittedName>
</protein>